<proteinExistence type="predicted"/>
<feature type="region of interest" description="Disordered" evidence="1">
    <location>
        <begin position="97"/>
        <end position="120"/>
    </location>
</feature>
<dbReference type="EMBL" id="JAPNMI010000002">
    <property type="protein sequence ID" value="MCY0788715.1"/>
    <property type="molecule type" value="Genomic_DNA"/>
</dbReference>
<dbReference type="AlphaFoldDB" id="A0A9Q4GSC9"/>
<feature type="compositionally biased region" description="Basic and acidic residues" evidence="1">
    <location>
        <begin position="110"/>
        <end position="120"/>
    </location>
</feature>
<accession>A0A9Q4GSC9</accession>
<gene>
    <name evidence="2" type="ORF">N0392_03300</name>
</gene>
<comment type="caution">
    <text evidence="2">The sequence shown here is derived from an EMBL/GenBank/DDBJ whole genome shotgun (WGS) entry which is preliminary data.</text>
</comment>
<organism evidence="2 3">
    <name type="scientific">Morganella morganii</name>
    <name type="common">Proteus morganii</name>
    <dbReference type="NCBI Taxonomy" id="582"/>
    <lineage>
        <taxon>Bacteria</taxon>
        <taxon>Pseudomonadati</taxon>
        <taxon>Pseudomonadota</taxon>
        <taxon>Gammaproteobacteria</taxon>
        <taxon>Enterobacterales</taxon>
        <taxon>Morganellaceae</taxon>
        <taxon>Morganella</taxon>
    </lineage>
</organism>
<evidence type="ECO:0000313" key="2">
    <source>
        <dbReference type="EMBL" id="MCY0788715.1"/>
    </source>
</evidence>
<name>A0A9Q4GSC9_MORMO</name>
<evidence type="ECO:0000256" key="1">
    <source>
        <dbReference type="SAM" id="MobiDB-lite"/>
    </source>
</evidence>
<evidence type="ECO:0000313" key="3">
    <source>
        <dbReference type="Proteomes" id="UP001076655"/>
    </source>
</evidence>
<sequence length="120" mass="13403">MMEYPRRIGKRSGSGGTYDENYQHALKSAIEQMDLQRRGKPTGEPSLSEQRVAEALYNICRITALHYPPLPANIKAARNAAETQAWREWRTEHGKATGVGGVDYYGGGRTESRHGQRLGD</sequence>
<feature type="compositionally biased region" description="Gly residues" evidence="1">
    <location>
        <begin position="97"/>
        <end position="109"/>
    </location>
</feature>
<reference evidence="2" key="1">
    <citation type="submission" date="2022-08" db="EMBL/GenBank/DDBJ databases">
        <authorList>
            <person name="Dale J.L."/>
        </authorList>
    </citation>
    <scope>NUCLEOTIDE SEQUENCE</scope>
    <source>
        <strain evidence="2">2022EL-00758</strain>
    </source>
</reference>
<protein>
    <submittedName>
        <fullName evidence="2">Uncharacterized protein</fullName>
    </submittedName>
</protein>
<dbReference type="Proteomes" id="UP001076655">
    <property type="component" value="Unassembled WGS sequence"/>
</dbReference>
<dbReference type="RefSeq" id="WP_214209353.1">
    <property type="nucleotide sequence ID" value="NZ_CP132323.1"/>
</dbReference>